<feature type="binding site" evidence="12">
    <location>
        <begin position="384"/>
        <end position="387"/>
    </location>
    <ligand>
        <name>FAD</name>
        <dbReference type="ChEBI" id="CHEBI:57692"/>
    </ligand>
</feature>
<organism evidence="16 17">
    <name type="scientific">Thermophagus xiamenensis</name>
    <dbReference type="NCBI Taxonomy" id="385682"/>
    <lineage>
        <taxon>Bacteria</taxon>
        <taxon>Pseudomonadati</taxon>
        <taxon>Bacteroidota</taxon>
        <taxon>Bacteroidia</taxon>
        <taxon>Marinilabiliales</taxon>
        <taxon>Marinilabiliaceae</taxon>
        <taxon>Thermophagus</taxon>
    </lineage>
</organism>
<feature type="binding site" evidence="12">
    <location>
        <begin position="516"/>
        <end position="517"/>
    </location>
    <ligand>
        <name>NADP(+)</name>
        <dbReference type="ChEBI" id="CHEBI:58349"/>
    </ligand>
</feature>
<dbReference type="EMBL" id="FONA01000004">
    <property type="protein sequence ID" value="SFD93702.1"/>
    <property type="molecule type" value="Genomic_DNA"/>
</dbReference>
<dbReference type="InterPro" id="IPR039261">
    <property type="entry name" value="FNR_nucleotide-bd"/>
</dbReference>
<dbReference type="SUPFAM" id="SSF63380">
    <property type="entry name" value="Riboflavin synthase domain-like"/>
    <property type="match status" value="1"/>
</dbReference>
<feature type="binding site" evidence="12">
    <location>
        <begin position="417"/>
        <end position="420"/>
    </location>
    <ligand>
        <name>FAD</name>
        <dbReference type="ChEBI" id="CHEBI:57692"/>
    </ligand>
</feature>
<dbReference type="GO" id="GO:0005829">
    <property type="term" value="C:cytosol"/>
    <property type="evidence" value="ECO:0007669"/>
    <property type="project" value="TreeGrafter"/>
</dbReference>
<dbReference type="GO" id="GO:0010181">
    <property type="term" value="F:FMN binding"/>
    <property type="evidence" value="ECO:0007669"/>
    <property type="project" value="InterPro"/>
</dbReference>
<comment type="cofactor">
    <cofactor evidence="12">
        <name>FAD</name>
        <dbReference type="ChEBI" id="CHEBI:57692"/>
    </cofactor>
    <text evidence="12">Binds 1 FAD per subunit.</text>
</comment>
<evidence type="ECO:0000256" key="9">
    <source>
        <dbReference type="ARBA" id="ARBA00023002"/>
    </source>
</evidence>
<dbReference type="Proteomes" id="UP000181976">
    <property type="component" value="Unassembled WGS sequence"/>
</dbReference>
<accession>A0A1I1WF58</accession>
<name>A0A1I1WF58_9BACT</name>
<dbReference type="InterPro" id="IPR017938">
    <property type="entry name" value="Riboflavin_synthase-like_b-brl"/>
</dbReference>
<dbReference type="PROSITE" id="PS51384">
    <property type="entry name" value="FAD_FR"/>
    <property type="match status" value="1"/>
</dbReference>
<gene>
    <name evidence="16" type="ORF">SAMN05444380_10474</name>
</gene>
<dbReference type="Gene3D" id="3.40.50.80">
    <property type="entry name" value="Nucleotide-binding domain of ferredoxin-NADP reductase (FNR) module"/>
    <property type="match status" value="1"/>
</dbReference>
<dbReference type="SUPFAM" id="SSF52218">
    <property type="entry name" value="Flavoproteins"/>
    <property type="match status" value="1"/>
</dbReference>
<keyword evidence="7 12" id="KW-0521">NADP</keyword>
<dbReference type="InterPro" id="IPR023173">
    <property type="entry name" value="NADPH_Cyt_P450_Rdtase_alpha"/>
</dbReference>
<feature type="binding site" evidence="12">
    <location>
        <position position="320"/>
    </location>
    <ligand>
        <name>FAD</name>
        <dbReference type="ChEBI" id="CHEBI:57692"/>
    </ligand>
</feature>
<evidence type="ECO:0000256" key="3">
    <source>
        <dbReference type="ARBA" id="ARBA00022605"/>
    </source>
</evidence>
<keyword evidence="2" id="KW-0813">Transport</keyword>
<dbReference type="GO" id="GO:0004783">
    <property type="term" value="F:sulfite reductase (NADPH) activity"/>
    <property type="evidence" value="ECO:0007669"/>
    <property type="project" value="UniProtKB-EC"/>
</dbReference>
<evidence type="ECO:0000256" key="7">
    <source>
        <dbReference type="ARBA" id="ARBA00022857"/>
    </source>
</evidence>
<dbReference type="Gene3D" id="2.40.30.10">
    <property type="entry name" value="Translation factors"/>
    <property type="match status" value="1"/>
</dbReference>
<feature type="domain" description="FAD-binding FR-type" evidence="15">
    <location>
        <begin position="232"/>
        <end position="446"/>
    </location>
</feature>
<dbReference type="PRINTS" id="PR00369">
    <property type="entry name" value="FLAVODOXIN"/>
</dbReference>
<evidence type="ECO:0000313" key="16">
    <source>
        <dbReference type="EMBL" id="SFD93702.1"/>
    </source>
</evidence>
<dbReference type="Gene3D" id="1.20.990.10">
    <property type="entry name" value="NADPH-cytochrome p450 Reductase, Chain A, domain 3"/>
    <property type="match status" value="1"/>
</dbReference>
<evidence type="ECO:0000256" key="10">
    <source>
        <dbReference type="ARBA" id="ARBA00023192"/>
    </source>
</evidence>
<evidence type="ECO:0000256" key="12">
    <source>
        <dbReference type="PIRSR" id="PIRSR000207-1"/>
    </source>
</evidence>
<dbReference type="FunFam" id="3.40.50.80:FF:000001">
    <property type="entry name" value="NADPH--cytochrome P450 reductase 1"/>
    <property type="match status" value="1"/>
</dbReference>
<evidence type="ECO:0000256" key="6">
    <source>
        <dbReference type="ARBA" id="ARBA00022827"/>
    </source>
</evidence>
<feature type="domain" description="Flavodoxin-like" evidence="14">
    <location>
        <begin position="63"/>
        <end position="201"/>
    </location>
</feature>
<feature type="binding site" evidence="12">
    <location>
        <begin position="522"/>
        <end position="526"/>
    </location>
    <ligand>
        <name>NADP(+)</name>
        <dbReference type="ChEBI" id="CHEBI:58349"/>
    </ligand>
</feature>
<dbReference type="InParanoid" id="A0A1I1WF58"/>
<dbReference type="InterPro" id="IPR008254">
    <property type="entry name" value="Flavodoxin/NO_synth"/>
</dbReference>
<dbReference type="STRING" id="385682.SAMN05444380_10474"/>
<dbReference type="PANTHER" id="PTHR19384:SF128">
    <property type="entry name" value="NADPH OXIDOREDUCTASE A"/>
    <property type="match status" value="1"/>
</dbReference>
<dbReference type="PIRSF" id="PIRSF000207">
    <property type="entry name" value="SiR-FP_CysJ"/>
    <property type="match status" value="1"/>
</dbReference>
<dbReference type="EC" id="1.8.1.2" evidence="1"/>
<dbReference type="eggNOG" id="COG0369">
    <property type="taxonomic scope" value="Bacteria"/>
</dbReference>
<feature type="binding site" evidence="12">
    <location>
        <begin position="116"/>
        <end position="119"/>
    </location>
    <ligand>
        <name>FMN</name>
        <dbReference type="ChEBI" id="CHEBI:58210"/>
    </ligand>
</feature>
<keyword evidence="5 12" id="KW-0288">FMN</keyword>
<evidence type="ECO:0000313" key="17">
    <source>
        <dbReference type="Proteomes" id="UP000181976"/>
    </source>
</evidence>
<dbReference type="CDD" id="cd06199">
    <property type="entry name" value="SiR"/>
    <property type="match status" value="1"/>
</dbReference>
<dbReference type="GO" id="GO:0019344">
    <property type="term" value="P:cysteine biosynthetic process"/>
    <property type="evidence" value="ECO:0007669"/>
    <property type="project" value="UniProtKB-KW"/>
</dbReference>
<dbReference type="Gene3D" id="3.40.50.360">
    <property type="match status" value="1"/>
</dbReference>
<dbReference type="RefSeq" id="WP_010528201.1">
    <property type="nucleotide sequence ID" value="NZ_AFSL01000074.1"/>
</dbReference>
<feature type="binding site" evidence="12">
    <location>
        <position position="558"/>
    </location>
    <ligand>
        <name>NADP(+)</name>
        <dbReference type="ChEBI" id="CHEBI:58349"/>
    </ligand>
</feature>
<proteinExistence type="predicted"/>
<evidence type="ECO:0000256" key="8">
    <source>
        <dbReference type="ARBA" id="ARBA00022982"/>
    </source>
</evidence>
<comment type="catalytic activity">
    <reaction evidence="11">
        <text>hydrogen sulfide + 3 NADP(+) + 3 H2O = sulfite + 3 NADPH + 4 H(+)</text>
        <dbReference type="Rhea" id="RHEA:13801"/>
        <dbReference type="ChEBI" id="CHEBI:15377"/>
        <dbReference type="ChEBI" id="CHEBI:15378"/>
        <dbReference type="ChEBI" id="CHEBI:17359"/>
        <dbReference type="ChEBI" id="CHEBI:29919"/>
        <dbReference type="ChEBI" id="CHEBI:57783"/>
        <dbReference type="ChEBI" id="CHEBI:58349"/>
        <dbReference type="EC" id="1.8.1.2"/>
    </reaction>
</comment>
<dbReference type="Pfam" id="PF00667">
    <property type="entry name" value="FAD_binding_1"/>
    <property type="match status" value="1"/>
</dbReference>
<keyword evidence="4" id="KW-0285">Flavoprotein</keyword>
<feature type="binding site" evidence="12">
    <location>
        <begin position="152"/>
        <end position="161"/>
    </location>
    <ligand>
        <name>FMN</name>
        <dbReference type="ChEBI" id="CHEBI:58210"/>
    </ligand>
</feature>
<feature type="binding site" evidence="12">
    <location>
        <begin position="402"/>
        <end position="404"/>
    </location>
    <ligand>
        <name>FAD</name>
        <dbReference type="ChEBI" id="CHEBI:57692"/>
    </ligand>
</feature>
<keyword evidence="10" id="KW-0198">Cysteine biosynthesis</keyword>
<evidence type="ECO:0000259" key="15">
    <source>
        <dbReference type="PROSITE" id="PS51384"/>
    </source>
</evidence>
<feature type="region of interest" description="Disordered" evidence="13">
    <location>
        <begin position="211"/>
        <end position="232"/>
    </location>
</feature>
<dbReference type="InterPro" id="IPR001433">
    <property type="entry name" value="OxRdtase_FAD/NAD-bd"/>
</dbReference>
<dbReference type="InterPro" id="IPR001709">
    <property type="entry name" value="Flavoprot_Pyr_Nucl_cyt_Rdtase"/>
</dbReference>
<dbReference type="InterPro" id="IPR017927">
    <property type="entry name" value="FAD-bd_FR_type"/>
</dbReference>
<keyword evidence="8" id="KW-0249">Electron transport</keyword>
<feature type="compositionally biased region" description="Polar residues" evidence="13">
    <location>
        <begin position="211"/>
        <end position="224"/>
    </location>
</feature>
<evidence type="ECO:0000259" key="14">
    <source>
        <dbReference type="PROSITE" id="PS50902"/>
    </source>
</evidence>
<keyword evidence="9" id="KW-0560">Oxidoreductase</keyword>
<dbReference type="GO" id="GO:0050660">
    <property type="term" value="F:flavin adenine dinucleotide binding"/>
    <property type="evidence" value="ECO:0007669"/>
    <property type="project" value="InterPro"/>
</dbReference>
<protein>
    <recommendedName>
        <fullName evidence="1">assimilatory sulfite reductase (NADPH)</fullName>
        <ecNumber evidence="1">1.8.1.2</ecNumber>
    </recommendedName>
</protein>
<evidence type="ECO:0000256" key="11">
    <source>
        <dbReference type="ARBA" id="ARBA00052219"/>
    </source>
</evidence>
<reference evidence="16 17" key="1">
    <citation type="submission" date="2016-10" db="EMBL/GenBank/DDBJ databases">
        <authorList>
            <person name="de Groot N.N."/>
        </authorList>
    </citation>
    <scope>NUCLEOTIDE SEQUENCE [LARGE SCALE GENOMIC DNA]</scope>
    <source>
        <strain evidence="16 17">DSM 19012</strain>
    </source>
</reference>
<evidence type="ECO:0000256" key="4">
    <source>
        <dbReference type="ARBA" id="ARBA00022630"/>
    </source>
</evidence>
<comment type="cofactor">
    <cofactor evidence="12">
        <name>FMN</name>
        <dbReference type="ChEBI" id="CHEBI:58210"/>
    </cofactor>
    <text evidence="12">Binds 1 FMN per subunit.</text>
</comment>
<dbReference type="NCBIfam" id="TIGR01931">
    <property type="entry name" value="cysJ"/>
    <property type="match status" value="1"/>
</dbReference>
<dbReference type="FunCoup" id="A0A1I1WF58">
    <property type="interactions" value="357"/>
</dbReference>
<keyword evidence="6 12" id="KW-0274">FAD</keyword>
<keyword evidence="3" id="KW-0028">Amino-acid biosynthesis</keyword>
<dbReference type="PRINTS" id="PR00371">
    <property type="entry name" value="FPNCR"/>
</dbReference>
<dbReference type="InterPro" id="IPR003097">
    <property type="entry name" value="CysJ-like_FAD-binding"/>
</dbReference>
<evidence type="ECO:0000256" key="13">
    <source>
        <dbReference type="SAM" id="MobiDB-lite"/>
    </source>
</evidence>
<dbReference type="OrthoDB" id="9789468at2"/>
<keyword evidence="17" id="KW-1185">Reference proteome</keyword>
<evidence type="ECO:0000256" key="2">
    <source>
        <dbReference type="ARBA" id="ARBA00022448"/>
    </source>
</evidence>
<feature type="binding site" evidence="12">
    <location>
        <position position="596"/>
    </location>
    <ligand>
        <name>FAD</name>
        <dbReference type="ChEBI" id="CHEBI:57692"/>
    </ligand>
</feature>
<evidence type="ECO:0000256" key="5">
    <source>
        <dbReference type="ARBA" id="ARBA00022643"/>
    </source>
</evidence>
<dbReference type="InterPro" id="IPR010199">
    <property type="entry name" value="CysJ"/>
</dbReference>
<dbReference type="AlphaFoldDB" id="A0A1I1WF58"/>
<dbReference type="Pfam" id="PF00258">
    <property type="entry name" value="Flavodoxin_1"/>
    <property type="match status" value="1"/>
</dbReference>
<dbReference type="SUPFAM" id="SSF52343">
    <property type="entry name" value="Ferredoxin reductase-like, C-terminal NADP-linked domain"/>
    <property type="match status" value="1"/>
</dbReference>
<dbReference type="PANTHER" id="PTHR19384">
    <property type="entry name" value="NITRIC OXIDE SYNTHASE-RELATED"/>
    <property type="match status" value="1"/>
</dbReference>
<dbReference type="Pfam" id="PF00175">
    <property type="entry name" value="NAD_binding_1"/>
    <property type="match status" value="1"/>
</dbReference>
<dbReference type="PROSITE" id="PS50902">
    <property type="entry name" value="FLAVODOXIN_LIKE"/>
    <property type="match status" value="1"/>
</dbReference>
<dbReference type="InterPro" id="IPR029039">
    <property type="entry name" value="Flavoprotein-like_sf"/>
</dbReference>
<sequence>MTLKSLPLKEQQQKALEQLTQGITSSEALWLSGYFYGLHQSLATERTQPGPISEIQNNSSIPLTILYGTHTGRSAAIAQSLHEKALKLNIKSSVYPMDEYNVRQLKNEKNILVIVSTHGEGDPPLMAEDFYQYITGKRSPRLEGVTYSVLALGDKSYKHFCKTGIDIDRAFSRAGASPILPVETCDVDYEAKANQWIEKTLSILNKQNSVSQPIDTTTGDQSADTPPEYNRHNPFEAEILDKVRITGRESDKEVYHLEISLEGSGLTYEPGDALGVIAQNPRSLVEDILKELNYQGSEKIETHAGKVSLQEALEHHYEITVLTRDILEKYAAHTQFEPLQELLNDEQELEKWLYGHDLLDLLHEFPFPIKAENLVQLLRPLPPRLYSISSSQAAVGEEVHITVSKVQFNNKGRTRVGACSGFLSENIEPGDKLLVYIEKNYNFRLPENGDPVIMIGAGTGIAPYRAFMQHRKTMGQKGNSWLFYGDRKFSSDFLYQTEWQKYLKEGILEKIDLAFSRDQEQKVYVQHRLLEKQEQLFQWIKKGAYIYLCGDRKKMAPDVEKTLTEIIQKQGGMTPEKAKEYLHQLKRQKRFKIDVY</sequence>
<evidence type="ECO:0000256" key="1">
    <source>
        <dbReference type="ARBA" id="ARBA00012604"/>
    </source>
</evidence>
<dbReference type="InterPro" id="IPR001094">
    <property type="entry name" value="Flavdoxin-like"/>
</dbReference>